<dbReference type="PANTHER" id="PTHR10430:SF16">
    <property type="entry name" value="PEROXIREDOXIN-5, MITOCHONDRIAL"/>
    <property type="match status" value="1"/>
</dbReference>
<keyword evidence="2 7" id="KW-0575">Peroxidase</keyword>
<dbReference type="OrthoDB" id="1882547at2759"/>
<comment type="similarity">
    <text evidence="1 7">Belongs to the peroxiredoxin family. Prx5 subfamily.</text>
</comment>
<dbReference type="InterPro" id="IPR013740">
    <property type="entry name" value="Redoxin"/>
</dbReference>
<comment type="caution">
    <text evidence="9">The sequence shown here is derived from an EMBL/GenBank/DDBJ whole genome shotgun (WGS) entry which is preliminary data.</text>
</comment>
<evidence type="ECO:0000256" key="5">
    <source>
        <dbReference type="ARBA" id="ARBA00023284"/>
    </source>
</evidence>
<accession>A0A7J6NEM1</accession>
<evidence type="ECO:0000256" key="7">
    <source>
        <dbReference type="RuleBase" id="RU366011"/>
    </source>
</evidence>
<dbReference type="GO" id="GO:0008379">
    <property type="term" value="F:thioredoxin peroxidase activity"/>
    <property type="evidence" value="ECO:0007669"/>
    <property type="project" value="InterPro"/>
</dbReference>
<protein>
    <submittedName>
        <fullName evidence="9">Peroxiredoxin-5, mitochondrial</fullName>
    </submittedName>
</protein>
<evidence type="ECO:0000313" key="10">
    <source>
        <dbReference type="Proteomes" id="UP000541610"/>
    </source>
</evidence>
<dbReference type="GO" id="GO:0045454">
    <property type="term" value="P:cell redox homeostasis"/>
    <property type="evidence" value="ECO:0007669"/>
    <property type="project" value="TreeGrafter"/>
</dbReference>
<dbReference type="PANTHER" id="PTHR10430">
    <property type="entry name" value="PEROXIREDOXIN"/>
    <property type="match status" value="1"/>
</dbReference>
<evidence type="ECO:0000259" key="8">
    <source>
        <dbReference type="PROSITE" id="PS51352"/>
    </source>
</evidence>
<feature type="domain" description="Thioredoxin" evidence="8">
    <location>
        <begin position="3"/>
        <end position="159"/>
    </location>
</feature>
<evidence type="ECO:0000256" key="3">
    <source>
        <dbReference type="ARBA" id="ARBA00022862"/>
    </source>
</evidence>
<evidence type="ECO:0000256" key="4">
    <source>
        <dbReference type="ARBA" id="ARBA00023002"/>
    </source>
</evidence>
<dbReference type="InterPro" id="IPR037944">
    <property type="entry name" value="PRX5-like"/>
</dbReference>
<dbReference type="GO" id="GO:0005739">
    <property type="term" value="C:mitochondrion"/>
    <property type="evidence" value="ECO:0007669"/>
    <property type="project" value="TreeGrafter"/>
</dbReference>
<keyword evidence="4 7" id="KW-0560">Oxidoreductase</keyword>
<dbReference type="GO" id="GO:0005777">
    <property type="term" value="C:peroxisome"/>
    <property type="evidence" value="ECO:0007669"/>
    <property type="project" value="TreeGrafter"/>
</dbReference>
<feature type="active site" description="Cysteine sulfenic acid (-SOH) intermediate" evidence="6">
    <location>
        <position position="47"/>
    </location>
</feature>
<dbReference type="InterPro" id="IPR013766">
    <property type="entry name" value="Thioredoxin_domain"/>
</dbReference>
<evidence type="ECO:0000256" key="2">
    <source>
        <dbReference type="ARBA" id="ARBA00022559"/>
    </source>
</evidence>
<dbReference type="InterPro" id="IPR036249">
    <property type="entry name" value="Thioredoxin-like_sf"/>
</dbReference>
<dbReference type="EMBL" id="JABANP010000443">
    <property type="protein sequence ID" value="KAF4682296.1"/>
    <property type="molecule type" value="Genomic_DNA"/>
</dbReference>
<evidence type="ECO:0000256" key="1">
    <source>
        <dbReference type="ARBA" id="ARBA00010505"/>
    </source>
</evidence>
<dbReference type="Proteomes" id="UP000541610">
    <property type="component" value="Unassembled WGS sequence"/>
</dbReference>
<dbReference type="CDD" id="cd03013">
    <property type="entry name" value="PRX5_like"/>
    <property type="match status" value="1"/>
</dbReference>
<keyword evidence="3 7" id="KW-0049">Antioxidant</keyword>
<dbReference type="PROSITE" id="PS51352">
    <property type="entry name" value="THIOREDOXIN_2"/>
    <property type="match status" value="1"/>
</dbReference>
<gene>
    <name evidence="9" type="primary">PRDX5_3</name>
    <name evidence="9" type="ORF">FOZ60_010773</name>
</gene>
<evidence type="ECO:0000256" key="6">
    <source>
        <dbReference type="PIRSR" id="PIRSR637944-1"/>
    </source>
</evidence>
<dbReference type="Gene3D" id="3.40.30.10">
    <property type="entry name" value="Glutaredoxin"/>
    <property type="match status" value="1"/>
</dbReference>
<reference evidence="9 10" key="1">
    <citation type="submission" date="2020-04" db="EMBL/GenBank/DDBJ databases">
        <title>Perkinsus olseni comparative genomics.</title>
        <authorList>
            <person name="Bogema D.R."/>
        </authorList>
    </citation>
    <scope>NUCLEOTIDE SEQUENCE [LARGE SCALE GENOMIC DNA]</scope>
    <source>
        <strain evidence="9">00978-12</strain>
    </source>
</reference>
<organism evidence="9 10">
    <name type="scientific">Perkinsus olseni</name>
    <name type="common">Perkinsus atlanticus</name>
    <dbReference type="NCBI Taxonomy" id="32597"/>
    <lineage>
        <taxon>Eukaryota</taxon>
        <taxon>Sar</taxon>
        <taxon>Alveolata</taxon>
        <taxon>Perkinsozoa</taxon>
        <taxon>Perkinsea</taxon>
        <taxon>Perkinsida</taxon>
        <taxon>Perkinsidae</taxon>
        <taxon>Perkinsus</taxon>
    </lineage>
</organism>
<dbReference type="GO" id="GO:0034599">
    <property type="term" value="P:cellular response to oxidative stress"/>
    <property type="evidence" value="ECO:0007669"/>
    <property type="project" value="InterPro"/>
</dbReference>
<dbReference type="GO" id="GO:0042744">
    <property type="term" value="P:hydrogen peroxide catabolic process"/>
    <property type="evidence" value="ECO:0007669"/>
    <property type="project" value="TreeGrafter"/>
</dbReference>
<dbReference type="FunFam" id="3.40.30.10:FF:000020">
    <property type="entry name" value="Peroxiredoxin"/>
    <property type="match status" value="1"/>
</dbReference>
<dbReference type="SUPFAM" id="SSF52833">
    <property type="entry name" value="Thioredoxin-like"/>
    <property type="match status" value="1"/>
</dbReference>
<dbReference type="Pfam" id="PF08534">
    <property type="entry name" value="Redoxin"/>
    <property type="match status" value="1"/>
</dbReference>
<name>A0A7J6NEM1_PEROL</name>
<comment type="function">
    <text evidence="7">Thiol-specific peroxidase that catalyzes the reduction of hydrogen peroxide and organic hydroperoxides to water and alcohols, respectively. Plays a role in cell protection against oxidative stress by detoxifying peroxides.</text>
</comment>
<dbReference type="AlphaFoldDB" id="A0A7J6NEM1"/>
<keyword evidence="5 7" id="KW-0676">Redox-active center</keyword>
<evidence type="ECO:0000313" key="9">
    <source>
        <dbReference type="EMBL" id="KAF4682296.1"/>
    </source>
</evidence>
<proteinExistence type="inferred from homology"/>
<sequence length="159" mass="16828">MVIAVGSPLPNTEVLETSPDDKKTLADVFGKKTGVLFGVPGAFTPTCNQTHLPSYLQQYDELKAKGVEVIACLAVNDSFVMQAWGKATGAEGKIRMLADIKADTAKALGVDFDVTPVLGNVRSKRFAAVIKDGKIAAIEVEPDNVGASCTLAKDILKHL</sequence>